<gene>
    <name evidence="7" type="ORF">BEN51_01915</name>
</gene>
<feature type="transmembrane region" description="Helical" evidence="5">
    <location>
        <begin position="110"/>
        <end position="129"/>
    </location>
</feature>
<evidence type="ECO:0000259" key="6">
    <source>
        <dbReference type="Pfam" id="PF04932"/>
    </source>
</evidence>
<evidence type="ECO:0000256" key="3">
    <source>
        <dbReference type="ARBA" id="ARBA00022989"/>
    </source>
</evidence>
<evidence type="ECO:0000256" key="1">
    <source>
        <dbReference type="ARBA" id="ARBA00004141"/>
    </source>
</evidence>
<feature type="transmembrane region" description="Helical" evidence="5">
    <location>
        <begin position="210"/>
        <end position="238"/>
    </location>
</feature>
<dbReference type="OrthoDB" id="1762823at2"/>
<feature type="transmembrane region" description="Helical" evidence="5">
    <location>
        <begin position="46"/>
        <end position="65"/>
    </location>
</feature>
<dbReference type="GO" id="GO:0016020">
    <property type="term" value="C:membrane"/>
    <property type="evidence" value="ECO:0007669"/>
    <property type="project" value="UniProtKB-SubCell"/>
</dbReference>
<keyword evidence="3 5" id="KW-1133">Transmembrane helix</keyword>
<proteinExistence type="predicted"/>
<dbReference type="AlphaFoldDB" id="A0A343J9S8"/>
<comment type="subcellular location">
    <subcellularLocation>
        <location evidence="1">Membrane</location>
        <topology evidence="1">Multi-pass membrane protein</topology>
    </subcellularLocation>
</comment>
<evidence type="ECO:0000256" key="4">
    <source>
        <dbReference type="ARBA" id="ARBA00023136"/>
    </source>
</evidence>
<dbReference type="KEGG" id="cia:BEN51_01915"/>
<protein>
    <submittedName>
        <fullName evidence="7">O-antigen polymerase</fullName>
    </submittedName>
</protein>
<feature type="domain" description="O-antigen ligase-related" evidence="6">
    <location>
        <begin position="209"/>
        <end position="362"/>
    </location>
</feature>
<dbReference type="InterPro" id="IPR007016">
    <property type="entry name" value="O-antigen_ligase-rel_domated"/>
</dbReference>
<accession>A0A343J9S8</accession>
<organism evidence="7 8">
    <name type="scientific">Clostridium isatidis</name>
    <dbReference type="NCBI Taxonomy" id="182773"/>
    <lineage>
        <taxon>Bacteria</taxon>
        <taxon>Bacillati</taxon>
        <taxon>Bacillota</taxon>
        <taxon>Clostridia</taxon>
        <taxon>Eubacteriales</taxon>
        <taxon>Clostridiaceae</taxon>
        <taxon>Clostridium</taxon>
    </lineage>
</organism>
<keyword evidence="4 5" id="KW-0472">Membrane</keyword>
<dbReference type="Proteomes" id="UP000264883">
    <property type="component" value="Chromosome"/>
</dbReference>
<dbReference type="PANTHER" id="PTHR37422">
    <property type="entry name" value="TEICHURONIC ACID BIOSYNTHESIS PROTEIN TUAE"/>
    <property type="match status" value="1"/>
</dbReference>
<feature type="transmembrane region" description="Helical" evidence="5">
    <location>
        <begin position="244"/>
        <end position="264"/>
    </location>
</feature>
<evidence type="ECO:0000256" key="2">
    <source>
        <dbReference type="ARBA" id="ARBA00022692"/>
    </source>
</evidence>
<feature type="transmembrane region" description="Helical" evidence="5">
    <location>
        <begin position="136"/>
        <end position="155"/>
    </location>
</feature>
<dbReference type="Pfam" id="PF04932">
    <property type="entry name" value="Wzy_C"/>
    <property type="match status" value="1"/>
</dbReference>
<dbReference type="RefSeq" id="WP_119864415.1">
    <property type="nucleotide sequence ID" value="NZ_CP016786.1"/>
</dbReference>
<keyword evidence="8" id="KW-1185">Reference proteome</keyword>
<evidence type="ECO:0000313" key="7">
    <source>
        <dbReference type="EMBL" id="ASW42286.1"/>
    </source>
</evidence>
<evidence type="ECO:0000256" key="5">
    <source>
        <dbReference type="SAM" id="Phobius"/>
    </source>
</evidence>
<sequence length="431" mass="49693">MKNLSGNLKALFRKEIETETLVNIILYSVILIMPFIVVNVSSPRYVMGKLMFLYIIGIFSLYSLIKLKFTKFNLYHKLALVFLLTIFIPSILSPYKYVAFMGNHERGEGFFIYCIYILLFLLSSKYLIINKALINIVLTFSCIMGLYGVIQFYGFDPVQYWMFGKIIGNESIGFIGHRNFFSSYLCIFLFLSVSIYIFKGISKYLIYSSILFAALLCTLTRGGWLAFLIYSFIGLLFILKEKYLLKRALLVFISFTVIFGVLNLTTDNKVLKRADREIVFSEDGELINSAGARANILKISFRAFIDKPLLGYGPDTLKNRLTDDYPEEMMEHILKFNEVVDKSHNEYLEYAVSNGIFSLLLYSIFLGAILIMLFKNRRNYISKILFLTILGYMFQGFFNISVIMVAPIFWILLGASIKLLEDTNKKILEVI</sequence>
<feature type="transmembrane region" description="Helical" evidence="5">
    <location>
        <begin position="351"/>
        <end position="374"/>
    </location>
</feature>
<evidence type="ECO:0000313" key="8">
    <source>
        <dbReference type="Proteomes" id="UP000264883"/>
    </source>
</evidence>
<feature type="transmembrane region" description="Helical" evidence="5">
    <location>
        <begin position="180"/>
        <end position="198"/>
    </location>
</feature>
<feature type="transmembrane region" description="Helical" evidence="5">
    <location>
        <begin position="380"/>
        <end position="413"/>
    </location>
</feature>
<dbReference type="PANTHER" id="PTHR37422:SF13">
    <property type="entry name" value="LIPOPOLYSACCHARIDE BIOSYNTHESIS PROTEIN PA4999-RELATED"/>
    <property type="match status" value="1"/>
</dbReference>
<reference evidence="7 8" key="1">
    <citation type="submission" date="2016-08" db="EMBL/GenBank/DDBJ databases">
        <title>Complete Genome Sequence Of The Indigo Reducing Clostridium isatidis DSM15098.</title>
        <authorList>
            <person name="Little G.T."/>
            <person name="Minton N.P."/>
        </authorList>
    </citation>
    <scope>NUCLEOTIDE SEQUENCE [LARGE SCALE GENOMIC DNA]</scope>
    <source>
        <strain evidence="7 8">DSM 15098</strain>
    </source>
</reference>
<name>A0A343J9S8_9CLOT</name>
<dbReference type="InterPro" id="IPR051533">
    <property type="entry name" value="WaaL-like"/>
</dbReference>
<keyword evidence="2 5" id="KW-0812">Transmembrane</keyword>
<dbReference type="EMBL" id="CP016786">
    <property type="protein sequence ID" value="ASW42286.1"/>
    <property type="molecule type" value="Genomic_DNA"/>
</dbReference>
<feature type="transmembrane region" description="Helical" evidence="5">
    <location>
        <begin position="21"/>
        <end position="40"/>
    </location>
</feature>
<feature type="transmembrane region" description="Helical" evidence="5">
    <location>
        <begin position="77"/>
        <end position="98"/>
    </location>
</feature>